<evidence type="ECO:0000313" key="4">
    <source>
        <dbReference type="Proteomes" id="UP001264340"/>
    </source>
</evidence>
<keyword evidence="2" id="KW-0812">Transmembrane</keyword>
<sequence>MSNEPFVTIRRECLQPALYWARPTGAEVQEVLRQAGFTGRLAADYLDLAEKSGRQIRKWISEDAPIPYASWALLCYAAGYGAIWEISIEEMRKSRRRGPGYENQPQPDSNESMDN</sequence>
<keyword evidence="4" id="KW-1185">Reference proteome</keyword>
<evidence type="ECO:0000256" key="2">
    <source>
        <dbReference type="SAM" id="Phobius"/>
    </source>
</evidence>
<feature type="compositionally biased region" description="Polar residues" evidence="1">
    <location>
        <begin position="103"/>
        <end position="115"/>
    </location>
</feature>
<feature type="transmembrane region" description="Helical" evidence="2">
    <location>
        <begin position="68"/>
        <end position="87"/>
    </location>
</feature>
<comment type="caution">
    <text evidence="3">The sequence shown here is derived from an EMBL/GenBank/DDBJ whole genome shotgun (WGS) entry which is preliminary data.</text>
</comment>
<dbReference type="RefSeq" id="WP_374711014.1">
    <property type="nucleotide sequence ID" value="NZ_JAVDQV010000018.1"/>
</dbReference>
<organism evidence="3 4">
    <name type="scientific">Paraburkholderia terricola</name>
    <dbReference type="NCBI Taxonomy" id="169427"/>
    <lineage>
        <taxon>Bacteria</taxon>
        <taxon>Pseudomonadati</taxon>
        <taxon>Pseudomonadota</taxon>
        <taxon>Betaproteobacteria</taxon>
        <taxon>Burkholderiales</taxon>
        <taxon>Burkholderiaceae</taxon>
        <taxon>Paraburkholderia</taxon>
    </lineage>
</organism>
<name>A0ABU1LZV9_9BURK</name>
<gene>
    <name evidence="3" type="ORF">J2804_005733</name>
</gene>
<keyword evidence="2" id="KW-1133">Transmembrane helix</keyword>
<evidence type="ECO:0000256" key="1">
    <source>
        <dbReference type="SAM" id="MobiDB-lite"/>
    </source>
</evidence>
<dbReference type="EMBL" id="JAVDRP010000017">
    <property type="protein sequence ID" value="MDR6412298.1"/>
    <property type="molecule type" value="Genomic_DNA"/>
</dbReference>
<reference evidence="3 4" key="1">
    <citation type="submission" date="2023-07" db="EMBL/GenBank/DDBJ databases">
        <title>Sorghum-associated microbial communities from plants grown in Nebraska, USA.</title>
        <authorList>
            <person name="Schachtman D."/>
        </authorList>
    </citation>
    <scope>NUCLEOTIDE SEQUENCE [LARGE SCALE GENOMIC DNA]</scope>
    <source>
        <strain evidence="3 4">DS1316</strain>
    </source>
</reference>
<proteinExistence type="predicted"/>
<keyword evidence="2" id="KW-0472">Membrane</keyword>
<feature type="region of interest" description="Disordered" evidence="1">
    <location>
        <begin position="95"/>
        <end position="115"/>
    </location>
</feature>
<accession>A0ABU1LZV9</accession>
<evidence type="ECO:0000313" key="3">
    <source>
        <dbReference type="EMBL" id="MDR6412298.1"/>
    </source>
</evidence>
<dbReference type="Proteomes" id="UP001264340">
    <property type="component" value="Unassembled WGS sequence"/>
</dbReference>
<protein>
    <submittedName>
        <fullName evidence="3">Uncharacterized protein</fullName>
    </submittedName>
</protein>